<organism evidence="1 2">
    <name type="scientific">Methylotenera versatilis (strain 301)</name>
    <dbReference type="NCBI Taxonomy" id="666681"/>
    <lineage>
        <taxon>Bacteria</taxon>
        <taxon>Pseudomonadati</taxon>
        <taxon>Pseudomonadota</taxon>
        <taxon>Betaproteobacteria</taxon>
        <taxon>Nitrosomonadales</taxon>
        <taxon>Methylophilaceae</taxon>
        <taxon>Methylotenera</taxon>
    </lineage>
</organism>
<proteinExistence type="predicted"/>
<accession>D7DPL0</accession>
<dbReference type="AlphaFoldDB" id="D7DPL0"/>
<evidence type="ECO:0000313" key="1">
    <source>
        <dbReference type="EMBL" id="ADI29254.1"/>
    </source>
</evidence>
<keyword evidence="2" id="KW-1185">Reference proteome</keyword>
<evidence type="ECO:0000313" key="2">
    <source>
        <dbReference type="Proteomes" id="UP000000383"/>
    </source>
</evidence>
<dbReference type="KEGG" id="meh:M301_0870"/>
<gene>
    <name evidence="1" type="ordered locus">M301_0870</name>
</gene>
<dbReference type="Proteomes" id="UP000000383">
    <property type="component" value="Chromosome"/>
</dbReference>
<protein>
    <submittedName>
        <fullName evidence="1">Uncharacterized protein</fullName>
    </submittedName>
</protein>
<reference evidence="1 2" key="2">
    <citation type="journal article" date="2011" name="J. Bacteriol.">
        <title>Genomes of three methylotrophs from a single niche uncover genetic and metabolic divergence of Methylophilaceae.</title>
        <authorList>
            <person name="Lapidus A."/>
            <person name="Clum A."/>
            <person name="Labutti K."/>
            <person name="Kaluzhnaya M.G."/>
            <person name="Lim S."/>
            <person name="Beck D.A."/>
            <person name="Glavina Del Rio T."/>
            <person name="Nolan M."/>
            <person name="Mavromatis K."/>
            <person name="Huntemann M."/>
            <person name="Lucas S."/>
            <person name="Lidstrom M.E."/>
            <person name="Ivanova N."/>
            <person name="Chistoserdova L."/>
        </authorList>
    </citation>
    <scope>NUCLEOTIDE SEQUENCE [LARGE SCALE GENOMIC DNA]</scope>
    <source>
        <strain evidence="1 2">301</strain>
    </source>
</reference>
<dbReference type="RefSeq" id="WP_013147570.1">
    <property type="nucleotide sequence ID" value="NC_014207.1"/>
</dbReference>
<dbReference type="EMBL" id="CP002056">
    <property type="protein sequence ID" value="ADI29254.1"/>
    <property type="molecule type" value="Genomic_DNA"/>
</dbReference>
<sequence>MINMSPLAIRIYKTLKSSGAKKGIPFEITVEDLAKKVDIHVEDTALITAALNDLFRAQVTTKTSGGDVVHSCIDHIEVMHGGAYLLITLGT</sequence>
<dbReference type="HOGENOM" id="CLU_2423594_0_0_4"/>
<reference evidence="2" key="1">
    <citation type="submission" date="2010-05" db="EMBL/GenBank/DDBJ databases">
        <title>Complete sequence of Methylotenera sp. 301.</title>
        <authorList>
            <person name="Lucas S."/>
            <person name="Copeland A."/>
            <person name="Lapidus A."/>
            <person name="Cheng J.-F."/>
            <person name="Bruce D."/>
            <person name="Goodwin L."/>
            <person name="Pitluck S."/>
            <person name="Clum A."/>
            <person name="Land M."/>
            <person name="Hauser L."/>
            <person name="Kyrpides N."/>
            <person name="Ivanova N."/>
            <person name="Chistoservova L."/>
            <person name="Kalyuzhnaya M."/>
            <person name="Woyke T."/>
        </authorList>
    </citation>
    <scope>NUCLEOTIDE SEQUENCE [LARGE SCALE GENOMIC DNA]</scope>
    <source>
        <strain evidence="2">301</strain>
    </source>
</reference>
<name>D7DPL0_METV0</name>